<dbReference type="Pfam" id="PF22669">
    <property type="entry name" value="Exo_endo_phos2"/>
    <property type="match status" value="1"/>
</dbReference>
<feature type="domain" description="Inositol polyphosphate-related phosphatase" evidence="1">
    <location>
        <begin position="1"/>
        <end position="360"/>
    </location>
</feature>
<dbReference type="SMART" id="SM00128">
    <property type="entry name" value="IPPc"/>
    <property type="match status" value="1"/>
</dbReference>
<gene>
    <name evidence="2" type="ORF">LCMAC201_01410</name>
</gene>
<organism evidence="2">
    <name type="scientific">Marseillevirus LCMAC201</name>
    <dbReference type="NCBI Taxonomy" id="2506605"/>
    <lineage>
        <taxon>Viruses</taxon>
        <taxon>Varidnaviria</taxon>
        <taxon>Bamfordvirae</taxon>
        <taxon>Nucleocytoviricota</taxon>
        <taxon>Megaviricetes</taxon>
        <taxon>Pimascovirales</taxon>
        <taxon>Pimascovirales incertae sedis</taxon>
        <taxon>Marseilleviridae</taxon>
    </lineage>
</organism>
<dbReference type="GO" id="GO:0004439">
    <property type="term" value="F:phosphatidylinositol-4,5-bisphosphate 5-phosphatase activity"/>
    <property type="evidence" value="ECO:0007669"/>
    <property type="project" value="TreeGrafter"/>
</dbReference>
<dbReference type="GO" id="GO:0046856">
    <property type="term" value="P:phosphatidylinositol dephosphorylation"/>
    <property type="evidence" value="ECO:0007669"/>
    <property type="project" value="InterPro"/>
</dbReference>
<proteinExistence type="predicted"/>
<evidence type="ECO:0000313" key="2">
    <source>
        <dbReference type="EMBL" id="QBK87239.1"/>
    </source>
</evidence>
<name>A0A481YVW2_9VIRU</name>
<dbReference type="EMBL" id="MK500346">
    <property type="protein sequence ID" value="QBK87239.1"/>
    <property type="molecule type" value="Genomic_DNA"/>
</dbReference>
<evidence type="ECO:0000259" key="1">
    <source>
        <dbReference type="SMART" id="SM00128"/>
    </source>
</evidence>
<dbReference type="PANTHER" id="PTHR11200:SF275">
    <property type="entry name" value="LD06095P"/>
    <property type="match status" value="1"/>
</dbReference>
<dbReference type="InterPro" id="IPR036691">
    <property type="entry name" value="Endo/exonu/phosph_ase_sf"/>
</dbReference>
<reference evidence="2" key="1">
    <citation type="journal article" date="2019" name="MBio">
        <title>Virus Genomes from Deep Sea Sediments Expand the Ocean Megavirome and Support Independent Origins of Viral Gigantism.</title>
        <authorList>
            <person name="Backstrom D."/>
            <person name="Yutin N."/>
            <person name="Jorgensen S.L."/>
            <person name="Dharamshi J."/>
            <person name="Homa F."/>
            <person name="Zaremba-Niedwiedzka K."/>
            <person name="Spang A."/>
            <person name="Wolf Y.I."/>
            <person name="Koonin E.V."/>
            <person name="Ettema T.J."/>
        </authorList>
    </citation>
    <scope>NUCLEOTIDE SEQUENCE</scope>
</reference>
<sequence length="360" mass="41398">MELQVFIFTWNTQTVRYNIDDGPHADFVNILGDKIINSNYDLVVIGLQEDSIRDSLLLSDRDSLIVDSISTKYQLIKLASLSGWGVTTYKALKNEWDYRPRGLRLAIFKRKDLKLEITGVDTAEMVCPSFKDWVTSGKGCVVVNLHTSLGSFAFLNIHLPFSSRSIIQNPEHKVNRHSAVMWQAHCLRKLYEDILKMYQPDYLFLFGDLNFRVQIRTETGAKEIAQKIFEDPDYIKELIREADELQLLFDYAKYASDSVSGEEKLNRLIPILSEGVNNSGPVFLPTCKLKQGRKKITMNSYKLGRQNHRTPSWCDRILFKQFQSNGEICCILYDYWEYGTMTLSDHAAVIGVYRITTQCG</sequence>
<dbReference type="PANTHER" id="PTHR11200">
    <property type="entry name" value="INOSITOL 5-PHOSPHATASE"/>
    <property type="match status" value="1"/>
</dbReference>
<accession>A0A481YVW2</accession>
<dbReference type="InterPro" id="IPR046985">
    <property type="entry name" value="IP5"/>
</dbReference>
<protein>
    <recommendedName>
        <fullName evidence="1">Inositol polyphosphate-related phosphatase domain-containing protein</fullName>
    </recommendedName>
</protein>
<dbReference type="Gene3D" id="3.60.10.10">
    <property type="entry name" value="Endonuclease/exonuclease/phosphatase"/>
    <property type="match status" value="1"/>
</dbReference>
<dbReference type="InterPro" id="IPR000300">
    <property type="entry name" value="IPPc"/>
</dbReference>
<dbReference type="SUPFAM" id="SSF56219">
    <property type="entry name" value="DNase I-like"/>
    <property type="match status" value="1"/>
</dbReference>